<comment type="caution">
    <text evidence="1">The sequence shown here is derived from an EMBL/GenBank/DDBJ whole genome shotgun (WGS) entry which is preliminary data.</text>
</comment>
<organism evidence="1">
    <name type="scientific">Tanacetum cinerariifolium</name>
    <name type="common">Dalmatian daisy</name>
    <name type="synonym">Chrysanthemum cinerariifolium</name>
    <dbReference type="NCBI Taxonomy" id="118510"/>
    <lineage>
        <taxon>Eukaryota</taxon>
        <taxon>Viridiplantae</taxon>
        <taxon>Streptophyta</taxon>
        <taxon>Embryophyta</taxon>
        <taxon>Tracheophyta</taxon>
        <taxon>Spermatophyta</taxon>
        <taxon>Magnoliopsida</taxon>
        <taxon>eudicotyledons</taxon>
        <taxon>Gunneridae</taxon>
        <taxon>Pentapetalae</taxon>
        <taxon>asterids</taxon>
        <taxon>campanulids</taxon>
        <taxon>Asterales</taxon>
        <taxon>Asteraceae</taxon>
        <taxon>Asteroideae</taxon>
        <taxon>Anthemideae</taxon>
        <taxon>Anthemidinae</taxon>
        <taxon>Tanacetum</taxon>
    </lineage>
</organism>
<dbReference type="EMBL" id="BKCJ011079183">
    <property type="protein sequence ID" value="GFC81297.1"/>
    <property type="molecule type" value="Genomic_DNA"/>
</dbReference>
<accession>A0A699R835</accession>
<evidence type="ECO:0000313" key="1">
    <source>
        <dbReference type="EMBL" id="GFC81297.1"/>
    </source>
</evidence>
<name>A0A699R835_TANCI</name>
<gene>
    <name evidence="1" type="ORF">Tci_853267</name>
</gene>
<dbReference type="AlphaFoldDB" id="A0A699R835"/>
<evidence type="ECO:0008006" key="2">
    <source>
        <dbReference type="Google" id="ProtNLM"/>
    </source>
</evidence>
<sequence length="108" mass="12383">MVKRSGDVPRLEALVDKKRIVITEEVVREILQLNDAEVVIYLPNDEIFAGLARMGYKKPSTKLTFYKAFFSNQWKFFIHTILHSLSPKRTSWNEFSSAMASALICLSS</sequence>
<feature type="non-terminal residue" evidence="1">
    <location>
        <position position="108"/>
    </location>
</feature>
<protein>
    <recommendedName>
        <fullName evidence="2">Synaptobrevin, longin-like domain protein</fullName>
    </recommendedName>
</protein>
<proteinExistence type="predicted"/>
<reference evidence="1" key="1">
    <citation type="journal article" date="2019" name="Sci. Rep.">
        <title>Draft genome of Tanacetum cinerariifolium, the natural source of mosquito coil.</title>
        <authorList>
            <person name="Yamashiro T."/>
            <person name="Shiraishi A."/>
            <person name="Satake H."/>
            <person name="Nakayama K."/>
        </authorList>
    </citation>
    <scope>NUCLEOTIDE SEQUENCE</scope>
</reference>